<keyword evidence="9" id="KW-0464">Manganese</keyword>
<dbReference type="GO" id="GO:0004674">
    <property type="term" value="F:protein serine/threonine kinase activity"/>
    <property type="evidence" value="ECO:0007669"/>
    <property type="project" value="UniProtKB-KW"/>
</dbReference>
<dbReference type="GO" id="GO:0005524">
    <property type="term" value="F:ATP binding"/>
    <property type="evidence" value="ECO:0007669"/>
    <property type="project" value="UniProtKB-UniRule"/>
</dbReference>
<dbReference type="InterPro" id="IPR018451">
    <property type="entry name" value="NAF/FISL_domain"/>
</dbReference>
<dbReference type="Pfam" id="PF00069">
    <property type="entry name" value="Pkinase"/>
    <property type="match status" value="1"/>
</dbReference>
<dbReference type="PROSITE" id="PS00107">
    <property type="entry name" value="PROTEIN_KINASE_ATP"/>
    <property type="match status" value="1"/>
</dbReference>
<dbReference type="PROSITE" id="PS50011">
    <property type="entry name" value="PROTEIN_KINASE_DOM"/>
    <property type="match status" value="1"/>
</dbReference>
<evidence type="ECO:0000256" key="1">
    <source>
        <dbReference type="ARBA" id="ARBA00001936"/>
    </source>
</evidence>
<evidence type="ECO:0000259" key="15">
    <source>
        <dbReference type="PROSITE" id="PS50816"/>
    </source>
</evidence>
<dbReference type="InterPro" id="IPR008271">
    <property type="entry name" value="Ser/Thr_kinase_AS"/>
</dbReference>
<name>A0A9Q0FCD4_9ROSI</name>
<dbReference type="InterPro" id="IPR004041">
    <property type="entry name" value="NAF_dom"/>
</dbReference>
<dbReference type="PROSITE" id="PS50816">
    <property type="entry name" value="NAF"/>
    <property type="match status" value="1"/>
</dbReference>
<dbReference type="Gene3D" id="3.30.200.20">
    <property type="entry name" value="Phosphorylase Kinase, domain 1"/>
    <property type="match status" value="1"/>
</dbReference>
<protein>
    <recommendedName>
        <fullName evidence="3">non-specific serine/threonine protein kinase</fullName>
        <ecNumber evidence="3">2.7.11.1</ecNumber>
    </recommendedName>
</protein>
<evidence type="ECO:0000256" key="2">
    <source>
        <dbReference type="ARBA" id="ARBA00006234"/>
    </source>
</evidence>
<evidence type="ECO:0000313" key="16">
    <source>
        <dbReference type="EMBL" id="KAJ4828919.1"/>
    </source>
</evidence>
<dbReference type="FunFam" id="3.30.200.20:FF:000096">
    <property type="entry name" value="Non-specific serine/threonine protein kinase"/>
    <property type="match status" value="1"/>
</dbReference>
<dbReference type="AlphaFoldDB" id="A0A9Q0FCD4"/>
<comment type="catalytic activity">
    <reaction evidence="11">
        <text>L-seryl-[protein] + ATP = O-phospho-L-seryl-[protein] + ADP + H(+)</text>
        <dbReference type="Rhea" id="RHEA:17989"/>
        <dbReference type="Rhea" id="RHEA-COMP:9863"/>
        <dbReference type="Rhea" id="RHEA-COMP:11604"/>
        <dbReference type="ChEBI" id="CHEBI:15378"/>
        <dbReference type="ChEBI" id="CHEBI:29999"/>
        <dbReference type="ChEBI" id="CHEBI:30616"/>
        <dbReference type="ChEBI" id="CHEBI:83421"/>
        <dbReference type="ChEBI" id="CHEBI:456216"/>
        <dbReference type="EC" id="2.7.11.1"/>
    </reaction>
</comment>
<evidence type="ECO:0000256" key="4">
    <source>
        <dbReference type="ARBA" id="ARBA00022527"/>
    </source>
</evidence>
<evidence type="ECO:0000256" key="7">
    <source>
        <dbReference type="ARBA" id="ARBA00022777"/>
    </source>
</evidence>
<accession>A0A9Q0FCD4</accession>
<dbReference type="Gene3D" id="3.30.310.80">
    <property type="entry name" value="Kinase associated domain 1, KA1"/>
    <property type="match status" value="1"/>
</dbReference>
<comment type="similarity">
    <text evidence="2">Belongs to the protein kinase superfamily. CAMK Ser/Thr protein kinase family. SNF1 subfamily.</text>
</comment>
<dbReference type="InterPro" id="IPR017441">
    <property type="entry name" value="Protein_kinase_ATP_BS"/>
</dbReference>
<dbReference type="EMBL" id="JAKUCV010006047">
    <property type="protein sequence ID" value="KAJ4828919.1"/>
    <property type="molecule type" value="Genomic_DNA"/>
</dbReference>
<keyword evidence="5" id="KW-0808">Transferase</keyword>
<evidence type="ECO:0000256" key="11">
    <source>
        <dbReference type="ARBA" id="ARBA00048679"/>
    </source>
</evidence>
<feature type="domain" description="NAF" evidence="15">
    <location>
        <begin position="309"/>
        <end position="333"/>
    </location>
</feature>
<evidence type="ECO:0000256" key="3">
    <source>
        <dbReference type="ARBA" id="ARBA00012513"/>
    </source>
</evidence>
<feature type="domain" description="Protein kinase" evidence="14">
    <location>
        <begin position="26"/>
        <end position="280"/>
    </location>
</feature>
<evidence type="ECO:0000256" key="6">
    <source>
        <dbReference type="ARBA" id="ARBA00022741"/>
    </source>
</evidence>
<dbReference type="OrthoDB" id="193931at2759"/>
<keyword evidence="6 12" id="KW-0547">Nucleotide-binding</keyword>
<dbReference type="InterPro" id="IPR000719">
    <property type="entry name" value="Prot_kinase_dom"/>
</dbReference>
<dbReference type="SMART" id="SM00220">
    <property type="entry name" value="S_TKc"/>
    <property type="match status" value="1"/>
</dbReference>
<dbReference type="SUPFAM" id="SSF56112">
    <property type="entry name" value="Protein kinase-like (PK-like)"/>
    <property type="match status" value="1"/>
</dbReference>
<evidence type="ECO:0000256" key="13">
    <source>
        <dbReference type="RuleBase" id="RU000304"/>
    </source>
</evidence>
<dbReference type="PANTHER" id="PTHR43895:SF151">
    <property type="entry name" value="CBL-INTERACTING SERINE_THREONINE-PROTEIN KINASE 11"/>
    <property type="match status" value="1"/>
</dbReference>
<evidence type="ECO:0000256" key="10">
    <source>
        <dbReference type="ARBA" id="ARBA00047899"/>
    </source>
</evidence>
<keyword evidence="8 12" id="KW-0067">ATP-binding</keyword>
<reference evidence="16" key="2">
    <citation type="journal article" date="2023" name="Plants (Basel)">
        <title>Annotation of the Turnera subulata (Passifloraceae) Draft Genome Reveals the S-Locus Evolved after the Divergence of Turneroideae from Passifloroideae in a Stepwise Manner.</title>
        <authorList>
            <person name="Henning P.M."/>
            <person name="Roalson E.H."/>
            <person name="Mir W."/>
            <person name="McCubbin A.G."/>
            <person name="Shore J.S."/>
        </authorList>
    </citation>
    <scope>NUCLEOTIDE SEQUENCE</scope>
    <source>
        <strain evidence="16">F60SS</strain>
    </source>
</reference>
<dbReference type="EC" id="2.7.11.1" evidence="3"/>
<sequence>MPEIEQAQASQQRFVATSNNALFGKYELGKLLGCGAFAKVYHARNVRTGQSVAVKVINKKKIDKTSLMGNVKREISIMSKLNHRHIVKLHEVLASKTKIYFVMEFVKGGELFAKISKGRFSEDLARKYFQQLISAVGYCHSRGVFHRDLKPENLLLDEHGNLKVSDFGLSAVKAQIRADGMLHTLCGTPAYVAPEILTKKGYDGARVDVWSCGVILFVLTAGFLPFSDQNLMAMYKKIYKGEYRCPKWMSSELKRFLSRLLDTNPETRITIDGILRDPWFRKGGGYKEIRFYEEEIVHEVKDQEAGSTSSSKSLNAFDIITFSSGLDLSGLFDDAYNVAEDAQRFISAEAPEKLVERVEEFVKRERNVRVKRRKDLGLELEGQNGNLALAVEVYRLTDSMAVVEVRRKGGDAECYKEMWNNKLKPVLNGGGGLVNGQQGSSTQEVAAGN</sequence>
<dbReference type="GO" id="GO:0007165">
    <property type="term" value="P:signal transduction"/>
    <property type="evidence" value="ECO:0007669"/>
    <property type="project" value="InterPro"/>
</dbReference>
<dbReference type="FunFam" id="1.10.510.10:FF:000653">
    <property type="entry name" value="Non-specific serine/threonine protein kinase"/>
    <property type="match status" value="1"/>
</dbReference>
<evidence type="ECO:0000256" key="9">
    <source>
        <dbReference type="ARBA" id="ARBA00023211"/>
    </source>
</evidence>
<keyword evidence="4 13" id="KW-0723">Serine/threonine-protein kinase</keyword>
<comment type="cofactor">
    <cofactor evidence="1">
        <name>Mn(2+)</name>
        <dbReference type="ChEBI" id="CHEBI:29035"/>
    </cofactor>
</comment>
<dbReference type="Proteomes" id="UP001141552">
    <property type="component" value="Unassembled WGS sequence"/>
</dbReference>
<evidence type="ECO:0000256" key="12">
    <source>
        <dbReference type="PROSITE-ProRule" id="PRU10141"/>
    </source>
</evidence>
<keyword evidence="7 16" id="KW-0418">Kinase</keyword>
<comment type="caution">
    <text evidence="16">The sequence shown here is derived from an EMBL/GenBank/DDBJ whole genome shotgun (WGS) entry which is preliminary data.</text>
</comment>
<dbReference type="InterPro" id="IPR011009">
    <property type="entry name" value="Kinase-like_dom_sf"/>
</dbReference>
<organism evidence="16 17">
    <name type="scientific">Turnera subulata</name>
    <dbReference type="NCBI Taxonomy" id="218843"/>
    <lineage>
        <taxon>Eukaryota</taxon>
        <taxon>Viridiplantae</taxon>
        <taxon>Streptophyta</taxon>
        <taxon>Embryophyta</taxon>
        <taxon>Tracheophyta</taxon>
        <taxon>Spermatophyta</taxon>
        <taxon>Magnoliopsida</taxon>
        <taxon>eudicotyledons</taxon>
        <taxon>Gunneridae</taxon>
        <taxon>Pentapetalae</taxon>
        <taxon>rosids</taxon>
        <taxon>fabids</taxon>
        <taxon>Malpighiales</taxon>
        <taxon>Passifloraceae</taxon>
        <taxon>Turnera</taxon>
    </lineage>
</organism>
<evidence type="ECO:0000256" key="8">
    <source>
        <dbReference type="ARBA" id="ARBA00022840"/>
    </source>
</evidence>
<feature type="binding site" evidence="12">
    <location>
        <position position="55"/>
    </location>
    <ligand>
        <name>ATP</name>
        <dbReference type="ChEBI" id="CHEBI:30616"/>
    </ligand>
</feature>
<keyword evidence="17" id="KW-1185">Reference proteome</keyword>
<reference evidence="16" key="1">
    <citation type="submission" date="2022-02" db="EMBL/GenBank/DDBJ databases">
        <authorList>
            <person name="Henning P.M."/>
            <person name="McCubbin A.G."/>
            <person name="Shore J.S."/>
        </authorList>
    </citation>
    <scope>NUCLEOTIDE SEQUENCE</scope>
    <source>
        <strain evidence="16">F60SS</strain>
        <tissue evidence="16">Leaves</tissue>
    </source>
</reference>
<evidence type="ECO:0000259" key="14">
    <source>
        <dbReference type="PROSITE" id="PS50011"/>
    </source>
</evidence>
<proteinExistence type="inferred from homology"/>
<comment type="catalytic activity">
    <reaction evidence="10">
        <text>L-threonyl-[protein] + ATP = O-phospho-L-threonyl-[protein] + ADP + H(+)</text>
        <dbReference type="Rhea" id="RHEA:46608"/>
        <dbReference type="Rhea" id="RHEA-COMP:11060"/>
        <dbReference type="Rhea" id="RHEA-COMP:11605"/>
        <dbReference type="ChEBI" id="CHEBI:15378"/>
        <dbReference type="ChEBI" id="CHEBI:30013"/>
        <dbReference type="ChEBI" id="CHEBI:30616"/>
        <dbReference type="ChEBI" id="CHEBI:61977"/>
        <dbReference type="ChEBI" id="CHEBI:456216"/>
        <dbReference type="EC" id="2.7.11.1"/>
    </reaction>
</comment>
<dbReference type="CDD" id="cd12195">
    <property type="entry name" value="CIPK_C"/>
    <property type="match status" value="1"/>
</dbReference>
<dbReference type="PROSITE" id="PS00108">
    <property type="entry name" value="PROTEIN_KINASE_ST"/>
    <property type="match status" value="1"/>
</dbReference>
<gene>
    <name evidence="16" type="primary">CIPK11</name>
    <name evidence="16" type="ORF">Tsubulata_008092</name>
</gene>
<evidence type="ECO:0000256" key="5">
    <source>
        <dbReference type="ARBA" id="ARBA00022679"/>
    </source>
</evidence>
<dbReference type="PANTHER" id="PTHR43895">
    <property type="entry name" value="CALCIUM/CALMODULIN-DEPENDENT PROTEIN KINASE KINASE-RELATED"/>
    <property type="match status" value="1"/>
</dbReference>
<dbReference type="Pfam" id="PF03822">
    <property type="entry name" value="NAF"/>
    <property type="match status" value="1"/>
</dbReference>
<evidence type="ECO:0000313" key="17">
    <source>
        <dbReference type="Proteomes" id="UP001141552"/>
    </source>
</evidence>
<dbReference type="Gene3D" id="1.10.510.10">
    <property type="entry name" value="Transferase(Phosphotransferase) domain 1"/>
    <property type="match status" value="1"/>
</dbReference>